<keyword evidence="3" id="KW-1185">Reference proteome</keyword>
<reference evidence="2 3" key="1">
    <citation type="submission" date="2019-10" db="EMBL/GenBank/DDBJ databases">
        <title>Genome sequence of Phaeocystidibacter marisrubri JCM30614 (type strain).</title>
        <authorList>
            <person name="Bowman J.P."/>
        </authorList>
    </citation>
    <scope>NUCLEOTIDE SEQUENCE [LARGE SCALE GENOMIC DNA]</scope>
    <source>
        <strain evidence="2 3">JCM 30614</strain>
    </source>
</reference>
<dbReference type="Gene3D" id="3.30.420.10">
    <property type="entry name" value="Ribonuclease H-like superfamily/Ribonuclease H"/>
    <property type="match status" value="1"/>
</dbReference>
<organism evidence="2 3">
    <name type="scientific">Phaeocystidibacter marisrubri</name>
    <dbReference type="NCBI Taxonomy" id="1577780"/>
    <lineage>
        <taxon>Bacteria</taxon>
        <taxon>Pseudomonadati</taxon>
        <taxon>Bacteroidota</taxon>
        <taxon>Flavobacteriia</taxon>
        <taxon>Flavobacteriales</taxon>
        <taxon>Phaeocystidibacteraceae</taxon>
        <taxon>Phaeocystidibacter</taxon>
    </lineage>
</organism>
<comment type="caution">
    <text evidence="2">The sequence shown here is derived from an EMBL/GenBank/DDBJ whole genome shotgun (WGS) entry which is preliminary data.</text>
</comment>
<name>A0A6L3ZF79_9FLAO</name>
<evidence type="ECO:0000313" key="2">
    <source>
        <dbReference type="EMBL" id="KAB2816266.1"/>
    </source>
</evidence>
<dbReference type="InterPro" id="IPR050900">
    <property type="entry name" value="Transposase_IS3/IS150/IS904"/>
</dbReference>
<sequence>MAHGNSRYPNEYKLAYALGAEKELLEEDIRKTIPYSTSNRWRQLNPLEILGHEDPKSNALMQHIYSKLDERMQIDAAFEKALRSFVDLMQEALGGDNAFQDILKDNRESVVGWVFQNHEHITKKSLIEILGVSAATFNYWQAISLYHCDSSPLNQCAKQSSQQITLAEARSIKRAVKEVKWNIGASWAIAVREKQLAISKSTFYKYVHVLGLSEPKRKRRKPKKSKFRAKKLHQIWHADITQVKTLDGCKSYIYVIIDNYSRAILSYAVKRKIKAEYSLEVLKNAVRTHSPANSKYVTDGGPENRSIEMKEYLAKEEKHIKHLIAMKDIHHTNSMIERVFKTIKGEFDKIFQAENHEELEHVLGSIINDYNNRPHSEHGIYTPAEVLQGNNNWMDLKETLAESIKKRLATNQTCSCTKCECKSED</sequence>
<proteinExistence type="predicted"/>
<evidence type="ECO:0000259" key="1">
    <source>
        <dbReference type="PROSITE" id="PS50994"/>
    </source>
</evidence>
<dbReference type="AlphaFoldDB" id="A0A6L3ZF79"/>
<dbReference type="PANTHER" id="PTHR46889">
    <property type="entry name" value="TRANSPOSASE INSF FOR INSERTION SEQUENCE IS3B-RELATED"/>
    <property type="match status" value="1"/>
</dbReference>
<dbReference type="PROSITE" id="PS50994">
    <property type="entry name" value="INTEGRASE"/>
    <property type="match status" value="1"/>
</dbReference>
<dbReference type="Pfam" id="PF00665">
    <property type="entry name" value="rve"/>
    <property type="match status" value="1"/>
</dbReference>
<dbReference type="SUPFAM" id="SSF53098">
    <property type="entry name" value="Ribonuclease H-like"/>
    <property type="match status" value="1"/>
</dbReference>
<dbReference type="GO" id="GO:0015074">
    <property type="term" value="P:DNA integration"/>
    <property type="evidence" value="ECO:0007669"/>
    <property type="project" value="InterPro"/>
</dbReference>
<evidence type="ECO:0000313" key="3">
    <source>
        <dbReference type="Proteomes" id="UP000484164"/>
    </source>
</evidence>
<dbReference type="InterPro" id="IPR001584">
    <property type="entry name" value="Integrase_cat-core"/>
</dbReference>
<gene>
    <name evidence="2" type="ORF">F8C82_11310</name>
</gene>
<dbReference type="EMBL" id="WBVQ01000002">
    <property type="protein sequence ID" value="KAB2816266.1"/>
    <property type="molecule type" value="Genomic_DNA"/>
</dbReference>
<feature type="domain" description="Integrase catalytic" evidence="1">
    <location>
        <begin position="218"/>
        <end position="391"/>
    </location>
</feature>
<dbReference type="Proteomes" id="UP000484164">
    <property type="component" value="Unassembled WGS sequence"/>
</dbReference>
<dbReference type="PANTHER" id="PTHR46889:SF5">
    <property type="entry name" value="INTEGRASE PROTEIN"/>
    <property type="match status" value="1"/>
</dbReference>
<protein>
    <submittedName>
        <fullName evidence="2">DDE-type integrase/transposase/recombinase</fullName>
    </submittedName>
</protein>
<dbReference type="InterPro" id="IPR012337">
    <property type="entry name" value="RNaseH-like_sf"/>
</dbReference>
<dbReference type="InterPro" id="IPR036397">
    <property type="entry name" value="RNaseH_sf"/>
</dbReference>
<dbReference type="OrthoDB" id="9815231at2"/>
<accession>A0A6L3ZF79</accession>
<dbReference type="GO" id="GO:0003676">
    <property type="term" value="F:nucleic acid binding"/>
    <property type="evidence" value="ECO:0007669"/>
    <property type="project" value="InterPro"/>
</dbReference>